<dbReference type="EMBL" id="HBEF01017453">
    <property type="protein sequence ID" value="CAD8338696.1"/>
    <property type="molecule type" value="Transcribed_RNA"/>
</dbReference>
<proteinExistence type="predicted"/>
<evidence type="ECO:0000313" key="2">
    <source>
        <dbReference type="EMBL" id="CAD8338691.1"/>
    </source>
</evidence>
<sequence>MVHTLIFADQHDCALLKDAATRMAAQNMQTLLAHPDFSKLIPHHQLMGDIHVLCSEGMVADGGDDEYGGMSMMELYKVVDEDEGAAQMDSYIDRVVRSITSSRVAESDGAAEEAK</sequence>
<accession>A0A6T6GZS9</accession>
<dbReference type="CDD" id="cd14733">
    <property type="entry name" value="BACK"/>
    <property type="match status" value="1"/>
</dbReference>
<evidence type="ECO:0000313" key="3">
    <source>
        <dbReference type="EMBL" id="CAD8338696.1"/>
    </source>
</evidence>
<organism evidence="2">
    <name type="scientific">Craspedostauros australis</name>
    <dbReference type="NCBI Taxonomy" id="1486917"/>
    <lineage>
        <taxon>Eukaryota</taxon>
        <taxon>Sar</taxon>
        <taxon>Stramenopiles</taxon>
        <taxon>Ochrophyta</taxon>
        <taxon>Bacillariophyta</taxon>
        <taxon>Bacillariophyceae</taxon>
        <taxon>Bacillariophycidae</taxon>
        <taxon>Naviculales</taxon>
        <taxon>Naviculaceae</taxon>
        <taxon>Craspedostauros</taxon>
    </lineage>
</organism>
<dbReference type="Gene3D" id="1.25.40.420">
    <property type="match status" value="1"/>
</dbReference>
<dbReference type="AlphaFoldDB" id="A0A6T6GZS9"/>
<reference evidence="2" key="1">
    <citation type="submission" date="2021-01" db="EMBL/GenBank/DDBJ databases">
        <authorList>
            <person name="Corre E."/>
            <person name="Pelletier E."/>
            <person name="Niang G."/>
            <person name="Scheremetjew M."/>
            <person name="Finn R."/>
            <person name="Kale V."/>
            <person name="Holt S."/>
            <person name="Cochrane G."/>
            <person name="Meng A."/>
            <person name="Brown T."/>
            <person name="Cohen L."/>
        </authorList>
    </citation>
    <scope>NUCLEOTIDE SEQUENCE</scope>
    <source>
        <strain evidence="2">CCMP3328</strain>
    </source>
</reference>
<name>A0A6T6GZS9_9STRA</name>
<dbReference type="InterPro" id="IPR011705">
    <property type="entry name" value="BACK"/>
</dbReference>
<protein>
    <recommendedName>
        <fullName evidence="1">BACK domain-containing protein</fullName>
    </recommendedName>
</protein>
<dbReference type="EMBL" id="HBEF01017448">
    <property type="protein sequence ID" value="CAD8338691.1"/>
    <property type="molecule type" value="Transcribed_RNA"/>
</dbReference>
<gene>
    <name evidence="2" type="ORF">CAUS1442_LOCUS10824</name>
    <name evidence="3" type="ORF">CAUS1442_LOCUS10829</name>
</gene>
<feature type="domain" description="BACK" evidence="1">
    <location>
        <begin position="2"/>
        <end position="46"/>
    </location>
</feature>
<dbReference type="Pfam" id="PF07707">
    <property type="entry name" value="BACK"/>
    <property type="match status" value="1"/>
</dbReference>
<evidence type="ECO:0000259" key="1">
    <source>
        <dbReference type="Pfam" id="PF07707"/>
    </source>
</evidence>